<keyword evidence="2" id="KW-0175">Coiled coil</keyword>
<evidence type="ECO:0000313" key="4">
    <source>
        <dbReference type="Proteomes" id="UP000198312"/>
    </source>
</evidence>
<dbReference type="EMBL" id="CP022315">
    <property type="protein sequence ID" value="ASK62351.1"/>
    <property type="molecule type" value="Genomic_DNA"/>
</dbReference>
<dbReference type="SUPFAM" id="SSF48452">
    <property type="entry name" value="TPR-like"/>
    <property type="match status" value="1"/>
</dbReference>
<protein>
    <submittedName>
        <fullName evidence="3">Uncharacterized protein</fullName>
    </submittedName>
</protein>
<feature type="coiled-coil region" evidence="2">
    <location>
        <begin position="645"/>
        <end position="672"/>
    </location>
</feature>
<evidence type="ECO:0000313" key="3">
    <source>
        <dbReference type="EMBL" id="ASK62351.1"/>
    </source>
</evidence>
<name>A0A220U3F0_9BACI</name>
<evidence type="ECO:0000256" key="1">
    <source>
        <dbReference type="PROSITE-ProRule" id="PRU00339"/>
    </source>
</evidence>
<dbReference type="AlphaFoldDB" id="A0A220U3F0"/>
<evidence type="ECO:0000256" key="2">
    <source>
        <dbReference type="SAM" id="Coils"/>
    </source>
</evidence>
<dbReference type="Pfam" id="PF13181">
    <property type="entry name" value="TPR_8"/>
    <property type="match status" value="1"/>
</dbReference>
<feature type="repeat" description="TPR" evidence="1">
    <location>
        <begin position="113"/>
        <end position="146"/>
    </location>
</feature>
<proteinExistence type="predicted"/>
<gene>
    <name evidence="3" type="ORF">CFK37_09375</name>
</gene>
<keyword evidence="1" id="KW-0802">TPR repeat</keyword>
<dbReference type="Gene3D" id="1.25.40.10">
    <property type="entry name" value="Tetratricopeptide repeat domain"/>
    <property type="match status" value="1"/>
</dbReference>
<organism evidence="3 4">
    <name type="scientific">Virgibacillus phasianinus</name>
    <dbReference type="NCBI Taxonomy" id="2017483"/>
    <lineage>
        <taxon>Bacteria</taxon>
        <taxon>Bacillati</taxon>
        <taxon>Bacillota</taxon>
        <taxon>Bacilli</taxon>
        <taxon>Bacillales</taxon>
        <taxon>Bacillaceae</taxon>
        <taxon>Virgibacillus</taxon>
    </lineage>
</organism>
<reference evidence="3 4" key="1">
    <citation type="submission" date="2017-07" db="EMBL/GenBank/DDBJ databases">
        <title>Virgibacillus sp. LM2416.</title>
        <authorList>
            <person name="Tak E.J."/>
            <person name="Bae J.-W."/>
        </authorList>
    </citation>
    <scope>NUCLEOTIDE SEQUENCE [LARGE SCALE GENOMIC DNA]</scope>
    <source>
        <strain evidence="3 4">LM2416</strain>
    </source>
</reference>
<dbReference type="OrthoDB" id="2953146at2"/>
<dbReference type="Proteomes" id="UP000198312">
    <property type="component" value="Chromosome"/>
</dbReference>
<keyword evidence="4" id="KW-1185">Reference proteome</keyword>
<dbReference type="PROSITE" id="PS50005">
    <property type="entry name" value="TPR"/>
    <property type="match status" value="1"/>
</dbReference>
<sequence>MTTENELITKSYHEAIIDENKQGHPIKILGEMYREEMQKPRPNLSFIRFAQGEVYFLNNDYEAAIYKWQHPLEEEFIPWAQKNIADAHLEMGLLEDAEKFYKQVDSTSLALQSEVLLQLFSLYIHQGDQKKAVDTIKDAVTLNPDYSHVTKIAQKYLEEINDWDNAVELAVGEAIRTKSLSWFDVLSGYVKQGRTFNYEPNYFNELLEAVLQMDHNRFERFTEVLWNSYRQSDFYVEWLEVINRLLLNNNVETSYVWESLPIVFQEAYYELISGKFLIRDISGLMQHHLTNWLKVSSELDPMISATAILAWNETFPSQLDALLIREAEYHFENSNPNQDGRKDGIELFDSIKIWAEGEGLSEDLSRITTPMLEEHNIEVASSSRIRDLVKASIDFLLEQRVALENAEQEEIIRNEGLLTGLRDVHQQIDDLEKEMAIDITDSFRILKESYMQHVISELPKLLQDCSELVQEDSDFSKLHVDLNEEMNRRIADYMKNFVLNDQKYTVRKWIGDCKKRFQDSQITCNELSGNMNQNYDENIVLQCDFKVLDDWQRDLERISRGLLHLENVNVLLRNTPSQLFLKGAGKLSGSIFKNSEILHSKYKNYIENADYSQIAKDIITPFVQQMELFERSIEWDVSRFFSDSLDELARKMDEVQVNIERHEDSLNKMRDKPEIYRNPLTLFGLRLRQYELMNTIS</sequence>
<dbReference type="InterPro" id="IPR019734">
    <property type="entry name" value="TPR_rpt"/>
</dbReference>
<dbReference type="KEGG" id="vil:CFK37_09375"/>
<dbReference type="InterPro" id="IPR011990">
    <property type="entry name" value="TPR-like_helical_dom_sf"/>
</dbReference>
<accession>A0A220U3F0</accession>